<dbReference type="PANTHER" id="PTHR24252">
    <property type="entry name" value="ACROSIN-RELATED"/>
    <property type="match status" value="1"/>
</dbReference>
<keyword evidence="4" id="KW-0732">Signal</keyword>
<dbReference type="GO" id="GO:0006508">
    <property type="term" value="P:proteolysis"/>
    <property type="evidence" value="ECO:0007669"/>
    <property type="project" value="UniProtKB-KW"/>
</dbReference>
<evidence type="ECO:0000256" key="3">
    <source>
        <dbReference type="ARBA" id="ARBA00022670"/>
    </source>
</evidence>
<dbReference type="PRINTS" id="PR00722">
    <property type="entry name" value="CHYMOTRYPSIN"/>
</dbReference>
<dbReference type="PROSITE" id="PS00134">
    <property type="entry name" value="TRYPSIN_HIS"/>
    <property type="match status" value="1"/>
</dbReference>
<dbReference type="GO" id="GO:0005576">
    <property type="term" value="C:extracellular region"/>
    <property type="evidence" value="ECO:0007669"/>
    <property type="project" value="UniProtKB-SubCell"/>
</dbReference>
<dbReference type="InterPro" id="IPR033116">
    <property type="entry name" value="TRYPSIN_SER"/>
</dbReference>
<proteinExistence type="evidence at transcript level"/>
<dbReference type="CDD" id="cd00190">
    <property type="entry name" value="Tryp_SPc"/>
    <property type="match status" value="1"/>
</dbReference>
<dbReference type="InterPro" id="IPR009003">
    <property type="entry name" value="Peptidase_S1_PA"/>
</dbReference>
<name>Q5IY43_MAYDE</name>
<dbReference type="InterPro" id="IPR001314">
    <property type="entry name" value="Peptidase_S1A"/>
</dbReference>
<evidence type="ECO:0000256" key="10">
    <source>
        <dbReference type="ARBA" id="ARBA00038868"/>
    </source>
</evidence>
<comment type="subcellular location">
    <subcellularLocation>
        <location evidence="1">Secreted</location>
    </subcellularLocation>
</comment>
<keyword evidence="7" id="KW-0865">Zymogen</keyword>
<feature type="domain" description="Peptidase S1" evidence="12">
    <location>
        <begin position="37"/>
        <end position="272"/>
    </location>
</feature>
<dbReference type="FunFam" id="2.40.10.10:FF:000077">
    <property type="entry name" value="Predicted protein"/>
    <property type="match status" value="1"/>
</dbReference>
<dbReference type="SUPFAM" id="SSF50494">
    <property type="entry name" value="Trypsin-like serine proteases"/>
    <property type="match status" value="1"/>
</dbReference>
<evidence type="ECO:0000256" key="9">
    <source>
        <dbReference type="ARBA" id="ARBA00024195"/>
    </source>
</evidence>
<dbReference type="PROSITE" id="PS50240">
    <property type="entry name" value="TRYPSIN_DOM"/>
    <property type="match status" value="1"/>
</dbReference>
<dbReference type="InterPro" id="IPR001254">
    <property type="entry name" value="Trypsin_dom"/>
</dbReference>
<accession>Q5IY43</accession>
<dbReference type="MEROPS" id="S01.130"/>
<dbReference type="Gene3D" id="2.40.10.10">
    <property type="entry name" value="Trypsin-like serine proteases"/>
    <property type="match status" value="2"/>
</dbReference>
<protein>
    <recommendedName>
        <fullName evidence="10">trypsin</fullName>
        <ecNumber evidence="10">3.4.21.4</ecNumber>
    </recommendedName>
</protein>
<evidence type="ECO:0000256" key="8">
    <source>
        <dbReference type="ARBA" id="ARBA00023157"/>
    </source>
</evidence>
<evidence type="ECO:0000256" key="2">
    <source>
        <dbReference type="ARBA" id="ARBA00022525"/>
    </source>
</evidence>
<keyword evidence="3 11" id="KW-0645">Protease</keyword>
<evidence type="ECO:0000259" key="12">
    <source>
        <dbReference type="PROSITE" id="PS50240"/>
    </source>
</evidence>
<evidence type="ECO:0000256" key="11">
    <source>
        <dbReference type="RuleBase" id="RU363034"/>
    </source>
</evidence>
<keyword evidence="6 11" id="KW-0720">Serine protease</keyword>
<evidence type="ECO:0000313" key="13">
    <source>
        <dbReference type="EMBL" id="AAT66246.1"/>
    </source>
</evidence>
<dbReference type="SMART" id="SM00020">
    <property type="entry name" value="Tryp_SPc"/>
    <property type="match status" value="1"/>
</dbReference>
<keyword evidence="5 11" id="KW-0378">Hydrolase</keyword>
<dbReference type="AlphaFoldDB" id="Q5IY43"/>
<comment type="similarity">
    <text evidence="9">Belongs to the peptidase S1 family. CLIP subfamily.</text>
</comment>
<evidence type="ECO:0000256" key="4">
    <source>
        <dbReference type="ARBA" id="ARBA00022729"/>
    </source>
</evidence>
<evidence type="ECO:0000256" key="1">
    <source>
        <dbReference type="ARBA" id="ARBA00004613"/>
    </source>
</evidence>
<dbReference type="PROSITE" id="PS00135">
    <property type="entry name" value="TRYPSIN_SER"/>
    <property type="match status" value="1"/>
</dbReference>
<evidence type="ECO:0000256" key="5">
    <source>
        <dbReference type="ARBA" id="ARBA00022801"/>
    </source>
</evidence>
<dbReference type="EMBL" id="AY596474">
    <property type="protein sequence ID" value="AAT66246.1"/>
    <property type="molecule type" value="mRNA"/>
</dbReference>
<dbReference type="GO" id="GO:0004252">
    <property type="term" value="F:serine-type endopeptidase activity"/>
    <property type="evidence" value="ECO:0007669"/>
    <property type="project" value="UniProtKB-EC"/>
</dbReference>
<dbReference type="Pfam" id="PF00089">
    <property type="entry name" value="Trypsin"/>
    <property type="match status" value="1"/>
</dbReference>
<reference evidence="13" key="1">
    <citation type="journal article" date="2005" name="Insect Biochem. Mol. Biol.">
        <title>Cloning and characterization of chymotrypsin- and trypsin-like cDNAs from the gut of the Hessian fly [Mayetiola destructor (Say)].</title>
        <authorList>
            <person name="Zhu Y.C."/>
            <person name="Liu X."/>
            <person name="Maddur A.A."/>
            <person name="Oppert B."/>
            <person name="Chen M.S."/>
        </authorList>
    </citation>
    <scope>NUCLEOTIDE SEQUENCE</scope>
</reference>
<sequence length="273" mass="29705">MFGKLYLLGLLVLVGAFYVAGNALNGYLPKPRYDGRIVGGFEMDIKDAPYQISMRVRGSHFCGGSIISKNWILTAAHCTAAIGNVASRISIYMGASSNKQGGFEHHVKRIVQHKRYNSRNIDFDFSLLELEEAVSYTDSVQAVALPDFGELTADGTNCLVSGWGNTQNNSLSRELLRGAHVPIVNQRVCDAAYEKYSGVTPRMICAGFYEEGGKDACQGDSGGPLVDVESSLDGKPILVGVVSWGYGCVQPMYPGVYSRVIAAREWIYEHTGI</sequence>
<evidence type="ECO:0000256" key="7">
    <source>
        <dbReference type="ARBA" id="ARBA00023145"/>
    </source>
</evidence>
<dbReference type="PANTHER" id="PTHR24252:SF7">
    <property type="entry name" value="HYALIN"/>
    <property type="match status" value="1"/>
</dbReference>
<dbReference type="EC" id="3.4.21.4" evidence="10"/>
<keyword evidence="8" id="KW-1015">Disulfide bond</keyword>
<dbReference type="InterPro" id="IPR018114">
    <property type="entry name" value="TRYPSIN_HIS"/>
</dbReference>
<evidence type="ECO:0000256" key="6">
    <source>
        <dbReference type="ARBA" id="ARBA00022825"/>
    </source>
</evidence>
<organism evidence="13">
    <name type="scientific">Mayetiola destructor</name>
    <name type="common">Hessian fly</name>
    <dbReference type="NCBI Taxonomy" id="39758"/>
    <lineage>
        <taxon>Eukaryota</taxon>
        <taxon>Metazoa</taxon>
        <taxon>Ecdysozoa</taxon>
        <taxon>Arthropoda</taxon>
        <taxon>Hexapoda</taxon>
        <taxon>Insecta</taxon>
        <taxon>Pterygota</taxon>
        <taxon>Neoptera</taxon>
        <taxon>Endopterygota</taxon>
        <taxon>Diptera</taxon>
        <taxon>Nematocera</taxon>
        <taxon>Sciaroidea</taxon>
        <taxon>Cecidomyiidae</taxon>
        <taxon>Mayetiola</taxon>
    </lineage>
</organism>
<keyword evidence="2" id="KW-0964">Secreted</keyword>
<dbReference type="InterPro" id="IPR043504">
    <property type="entry name" value="Peptidase_S1_PA_chymotrypsin"/>
</dbReference>